<dbReference type="EMBL" id="JAQIZT010000018">
    <property type="protein sequence ID" value="KAJ6956835.1"/>
    <property type="molecule type" value="Genomic_DNA"/>
</dbReference>
<evidence type="ECO:0000313" key="1">
    <source>
        <dbReference type="EMBL" id="KAJ6956835.1"/>
    </source>
</evidence>
<name>A0AAD6LA03_9ROSI</name>
<proteinExistence type="predicted"/>
<protein>
    <submittedName>
        <fullName evidence="1">Uncharacterized protein</fullName>
    </submittedName>
</protein>
<sequence length="88" mass="10285">MREMEGLGFRFIWERKPEEEWGKEASADLGEGEEDLWKNKGGLLVFDFGEREREKDGGTVMASLENGRKFVKMEMRGYDFRSRSGSER</sequence>
<comment type="caution">
    <text evidence="1">The sequence shown here is derived from an EMBL/GenBank/DDBJ whole genome shotgun (WGS) entry which is preliminary data.</text>
</comment>
<keyword evidence="3" id="KW-1185">Reference proteome</keyword>
<dbReference type="Proteomes" id="UP001164929">
    <property type="component" value="Chromosome 18"/>
</dbReference>
<evidence type="ECO:0000313" key="3">
    <source>
        <dbReference type="Proteomes" id="UP001164929"/>
    </source>
</evidence>
<accession>A0AAD6LA03</accession>
<gene>
    <name evidence="1" type="ORF">NC653_038905</name>
    <name evidence="2" type="ORF">NC653_040383</name>
</gene>
<organism evidence="1 3">
    <name type="scientific">Populus alba x Populus x berolinensis</name>
    <dbReference type="NCBI Taxonomy" id="444605"/>
    <lineage>
        <taxon>Eukaryota</taxon>
        <taxon>Viridiplantae</taxon>
        <taxon>Streptophyta</taxon>
        <taxon>Embryophyta</taxon>
        <taxon>Tracheophyta</taxon>
        <taxon>Spermatophyta</taxon>
        <taxon>Magnoliopsida</taxon>
        <taxon>eudicotyledons</taxon>
        <taxon>Gunneridae</taxon>
        <taxon>Pentapetalae</taxon>
        <taxon>rosids</taxon>
        <taxon>fabids</taxon>
        <taxon>Malpighiales</taxon>
        <taxon>Salicaceae</taxon>
        <taxon>Saliceae</taxon>
        <taxon>Populus</taxon>
    </lineage>
</organism>
<reference evidence="1 3" key="1">
    <citation type="journal article" date="2023" name="Mol. Ecol. Resour.">
        <title>Chromosome-level genome assembly of a triploid poplar Populus alba 'Berolinensis'.</title>
        <authorList>
            <person name="Chen S."/>
            <person name="Yu Y."/>
            <person name="Wang X."/>
            <person name="Wang S."/>
            <person name="Zhang T."/>
            <person name="Zhou Y."/>
            <person name="He R."/>
            <person name="Meng N."/>
            <person name="Wang Y."/>
            <person name="Liu W."/>
            <person name="Liu Z."/>
            <person name="Liu J."/>
            <person name="Guo Q."/>
            <person name="Huang H."/>
            <person name="Sederoff R.R."/>
            <person name="Wang G."/>
            <person name="Qu G."/>
            <person name="Chen S."/>
        </authorList>
    </citation>
    <scope>NUCLEOTIDE SEQUENCE [LARGE SCALE GENOMIC DNA]</scope>
    <source>
        <strain evidence="1">SC-2020</strain>
    </source>
</reference>
<dbReference type="AlphaFoldDB" id="A0AAD6LA03"/>
<dbReference type="EMBL" id="JAQIZT010000018">
    <property type="protein sequence ID" value="KAJ6958723.1"/>
    <property type="molecule type" value="Genomic_DNA"/>
</dbReference>
<evidence type="ECO:0000313" key="2">
    <source>
        <dbReference type="EMBL" id="KAJ6958723.1"/>
    </source>
</evidence>